<feature type="compositionally biased region" description="Acidic residues" evidence="6">
    <location>
        <begin position="13"/>
        <end position="26"/>
    </location>
</feature>
<evidence type="ECO:0000313" key="10">
    <source>
        <dbReference type="Proteomes" id="UP000009170"/>
    </source>
</evidence>
<dbReference type="EMBL" id="KZ155771">
    <property type="protein sequence ID" value="OUS49674.1"/>
    <property type="molecule type" value="Genomic_DNA"/>
</dbReference>
<dbReference type="InterPro" id="IPR016177">
    <property type="entry name" value="DNA-bd_dom_sf"/>
</dbReference>
<accession>A0A454XSF6</accession>
<reference evidence="9" key="3">
    <citation type="submission" date="2017-04" db="EMBL/GenBank/DDBJ databases">
        <title>Population genomics of picophytoplankton unveils novel chromosome hypervariability.</title>
        <authorList>
            <consortium name="DOE Joint Genome Institute"/>
            <person name="Blanc-Mathieu R."/>
            <person name="Krasovec M."/>
            <person name="Hebrard M."/>
            <person name="Yau S."/>
            <person name="Desgranges E."/>
            <person name="Martin J."/>
            <person name="Schackwitz W."/>
            <person name="Kuo A."/>
            <person name="Salin G."/>
            <person name="Donnadieu C."/>
            <person name="Desdevises Y."/>
            <person name="Sanchez-Ferandin S."/>
            <person name="Moreau H."/>
            <person name="Rivals E."/>
            <person name="Grigoriev I.V."/>
            <person name="Grimsley N."/>
            <person name="Eyre-Walker A."/>
            <person name="Piganeau G."/>
        </authorList>
    </citation>
    <scope>NUCLEOTIDE SEQUENCE [LARGE SCALE GENOMIC DNA]</scope>
    <source>
        <strain evidence="9">RCC 1115</strain>
    </source>
</reference>
<feature type="region of interest" description="Disordered" evidence="6">
    <location>
        <begin position="116"/>
        <end position="137"/>
    </location>
</feature>
<proteinExistence type="predicted"/>
<keyword evidence="2" id="KW-0805">Transcription regulation</keyword>
<feature type="compositionally biased region" description="Gly residues" evidence="6">
    <location>
        <begin position="117"/>
        <end position="131"/>
    </location>
</feature>
<dbReference type="InterPro" id="IPR050913">
    <property type="entry name" value="AP2/ERF_ERF"/>
</dbReference>
<evidence type="ECO:0000313" key="8">
    <source>
        <dbReference type="EMBL" id="CEF97752.1"/>
    </source>
</evidence>
<dbReference type="PROSITE" id="PS51032">
    <property type="entry name" value="AP2_ERF"/>
    <property type="match status" value="1"/>
</dbReference>
<gene>
    <name evidence="9" type="ORF">BE221DRAFT_157620</name>
    <name evidence="8" type="ORF">OT_ostta04g05010</name>
</gene>
<sequence length="415" mass="42565">MAGRGGRKSSPDVDSEVDLDDVDVGDEEGKGDKQSKKATTSQYRGVRQRPWGSWAAEIRDPNRGARLWLGTFDTAEEAARAYDAAARHIRGPNAKTNFQLAPGEEPPPFVLPEPPSGGRGMGGGAGGGGRGRGSDMGLPSTGYGGAGPSRQPNMMKKQKPVKGGVSTIYGFGTPTGEKSGVPKRGSIGFGSGIDLSALANANLALANQNLASAGSARKESESGFMKLFANGSLGDTPSSTGGSPLIMPESIEFRDGIFGMSGEIPVISTKRDRGPSSAFFGTSFGVAGSFGSMFPPDMGLSSTPDAGDGSNFSGFPMSPNTGIDGDFNVGSLGTIGDLGDALPAVGSFELGSPVDLDSMMNSMSRNSGGKAQPMASILGKPKKQEHDSPLGRASTRSSRDTRSKSAQLDALSALK</sequence>
<evidence type="ECO:0000256" key="4">
    <source>
        <dbReference type="ARBA" id="ARBA00023163"/>
    </source>
</evidence>
<evidence type="ECO:0000256" key="6">
    <source>
        <dbReference type="SAM" id="MobiDB-lite"/>
    </source>
</evidence>
<reference evidence="8" key="2">
    <citation type="journal article" date="2014" name="BMC Genomics">
        <title>An improved genome of the model marine alga Ostreococcus tauri unfolds by assessing Illumina de novo assemblies.</title>
        <authorList>
            <person name="Blanc-Mathieu R."/>
            <person name="Verhelst B."/>
            <person name="Derelle E."/>
            <person name="Rombauts S."/>
            <person name="Bouget F.Y."/>
            <person name="Carre I."/>
            <person name="Chateau A."/>
            <person name="Eyre-Walker A."/>
            <person name="Grimsley N."/>
            <person name="Moreau H."/>
            <person name="Piegu B."/>
            <person name="Rivals E."/>
            <person name="Schackwitz W."/>
            <person name="Van de Peer Y."/>
            <person name="Piganeau G."/>
        </authorList>
    </citation>
    <scope>NUCLEOTIDE SEQUENCE</scope>
    <source>
        <strain evidence="8">RCC4221</strain>
    </source>
</reference>
<organism evidence="8 10">
    <name type="scientific">Ostreococcus tauri</name>
    <name type="common">Marine green alga</name>
    <dbReference type="NCBI Taxonomy" id="70448"/>
    <lineage>
        <taxon>Eukaryota</taxon>
        <taxon>Viridiplantae</taxon>
        <taxon>Chlorophyta</taxon>
        <taxon>Mamiellophyceae</taxon>
        <taxon>Mamiellales</taxon>
        <taxon>Bathycoccaceae</taxon>
        <taxon>Ostreococcus</taxon>
    </lineage>
</organism>
<dbReference type="InterPro" id="IPR036955">
    <property type="entry name" value="AP2/ERF_dom_sf"/>
</dbReference>
<evidence type="ECO:0000313" key="9">
    <source>
        <dbReference type="EMBL" id="OUS49674.1"/>
    </source>
</evidence>
<feature type="region of interest" description="Disordered" evidence="6">
    <location>
        <begin position="359"/>
        <end position="415"/>
    </location>
</feature>
<evidence type="ECO:0000256" key="2">
    <source>
        <dbReference type="ARBA" id="ARBA00023015"/>
    </source>
</evidence>
<keyword evidence="5" id="KW-0539">Nucleus</keyword>
<dbReference type="GO" id="GO:0003677">
    <property type="term" value="F:DNA binding"/>
    <property type="evidence" value="ECO:0007669"/>
    <property type="project" value="UniProtKB-KW"/>
</dbReference>
<evidence type="ECO:0000259" key="7">
    <source>
        <dbReference type="PROSITE" id="PS51032"/>
    </source>
</evidence>
<dbReference type="InterPro" id="IPR001471">
    <property type="entry name" value="AP2/ERF_dom"/>
</dbReference>
<evidence type="ECO:0000256" key="5">
    <source>
        <dbReference type="ARBA" id="ARBA00023242"/>
    </source>
</evidence>
<protein>
    <submittedName>
        <fullName evidence="8">DNA-binding domain</fullName>
    </submittedName>
</protein>
<dbReference type="STRING" id="70448.A0A090M4Z9"/>
<accession>A0A090M4Z9</accession>
<dbReference type="GO" id="GO:0005634">
    <property type="term" value="C:nucleus"/>
    <property type="evidence" value="ECO:0007669"/>
    <property type="project" value="UniProtKB-SubCell"/>
</dbReference>
<dbReference type="EMBL" id="CAID01000004">
    <property type="protein sequence ID" value="CEF97752.1"/>
    <property type="molecule type" value="Genomic_DNA"/>
</dbReference>
<feature type="domain" description="AP2/ERF" evidence="7">
    <location>
        <begin position="42"/>
        <end position="99"/>
    </location>
</feature>
<dbReference type="InParanoid" id="A0A090M4Z9"/>
<comment type="subcellular location">
    <subcellularLocation>
        <location evidence="1">Nucleus</location>
    </subcellularLocation>
</comment>
<dbReference type="AlphaFoldDB" id="A0A090M4Z9"/>
<dbReference type="Proteomes" id="UP000009170">
    <property type="component" value="Unassembled WGS sequence"/>
</dbReference>
<feature type="region of interest" description="Disordered" evidence="6">
    <location>
        <begin position="1"/>
        <end position="48"/>
    </location>
</feature>
<accession>A0A1Y5INC6</accession>
<dbReference type="SMR" id="A0A090M4Z9"/>
<dbReference type="SUPFAM" id="SSF54171">
    <property type="entry name" value="DNA-binding domain"/>
    <property type="match status" value="1"/>
</dbReference>
<dbReference type="Proteomes" id="UP000195557">
    <property type="component" value="Unassembled WGS sequence"/>
</dbReference>
<evidence type="ECO:0000256" key="3">
    <source>
        <dbReference type="ARBA" id="ARBA00023125"/>
    </source>
</evidence>
<keyword evidence="3 8" id="KW-0238">DNA-binding</keyword>
<dbReference type="PRINTS" id="PR00367">
    <property type="entry name" value="ETHRSPELEMNT"/>
</dbReference>
<dbReference type="PANTHER" id="PTHR31194">
    <property type="entry name" value="SHN SHINE , DNA BINDING / TRANSCRIPTION FACTOR"/>
    <property type="match status" value="1"/>
</dbReference>
<evidence type="ECO:0000256" key="1">
    <source>
        <dbReference type="ARBA" id="ARBA00004123"/>
    </source>
</evidence>
<dbReference type="GO" id="GO:0003700">
    <property type="term" value="F:DNA-binding transcription factor activity"/>
    <property type="evidence" value="ECO:0007669"/>
    <property type="project" value="InterPro"/>
</dbReference>
<keyword evidence="4" id="KW-0804">Transcription</keyword>
<dbReference type="OrthoDB" id="550883at2759"/>
<keyword evidence="10" id="KW-1185">Reference proteome</keyword>
<dbReference type="FunFam" id="3.30.730.10:FF:000001">
    <property type="entry name" value="Ethylene-responsive transcription factor 2"/>
    <property type="match status" value="1"/>
</dbReference>
<dbReference type="Pfam" id="PF00847">
    <property type="entry name" value="AP2"/>
    <property type="match status" value="1"/>
</dbReference>
<dbReference type="PANTHER" id="PTHR31194:SF189">
    <property type="entry name" value="AP2_ERF DOMAIN-CONTAINING PROTEIN"/>
    <property type="match status" value="1"/>
</dbReference>
<dbReference type="CDD" id="cd00018">
    <property type="entry name" value="AP2"/>
    <property type="match status" value="1"/>
</dbReference>
<dbReference type="Gene3D" id="3.30.730.10">
    <property type="entry name" value="AP2/ERF domain"/>
    <property type="match status" value="1"/>
</dbReference>
<dbReference type="SMART" id="SM00380">
    <property type="entry name" value="AP2"/>
    <property type="match status" value="1"/>
</dbReference>
<name>A0A090M4Z9_OSTTA</name>
<reference evidence="8 10" key="1">
    <citation type="journal article" date="2006" name="Proc. Natl. Acad. Sci. U.S.A.">
        <title>Genome analysis of the smallest free-living eukaryote Ostreococcus tauri unveils many unique features.</title>
        <authorList>
            <person name="Derelle E."/>
            <person name="Ferraz C."/>
            <person name="Rombauts S."/>
            <person name="Rouze P."/>
            <person name="Worden A.Z."/>
            <person name="Robbens S."/>
            <person name="Partensky F."/>
            <person name="Degroeve S."/>
            <person name="Echeynie S."/>
            <person name="Cooke R."/>
            <person name="Saeys Y."/>
            <person name="Wuyts J."/>
            <person name="Jabbari K."/>
            <person name="Bowler C."/>
            <person name="Panaud O."/>
            <person name="Piegu B."/>
            <person name="Ball S.G."/>
            <person name="Ral J.-P."/>
            <person name="Bouget F.-Y."/>
            <person name="Piganeau G."/>
            <person name="De Baets B."/>
            <person name="Picard A."/>
            <person name="Delseny M."/>
            <person name="Demaille J."/>
            <person name="Van de Peer Y."/>
            <person name="Moreau H."/>
        </authorList>
    </citation>
    <scope>NUCLEOTIDE SEQUENCE [LARGE SCALE GENOMIC DNA]</scope>
    <source>
        <strain evidence="8 10">OTTH0595</strain>
    </source>
</reference>